<dbReference type="WBParaSite" id="GPLIN_000379800">
    <property type="protein sequence ID" value="GPLIN_000379800"/>
    <property type="gene ID" value="GPLIN_000379800"/>
</dbReference>
<reference evidence="13" key="1">
    <citation type="submission" date="2013-12" db="EMBL/GenBank/DDBJ databases">
        <authorList>
            <person name="Aslett M."/>
        </authorList>
    </citation>
    <scope>NUCLEOTIDE SEQUENCE [LARGE SCALE GENOMIC DNA]</scope>
    <source>
        <strain evidence="13">Lindley</strain>
    </source>
</reference>
<evidence type="ECO:0000256" key="5">
    <source>
        <dbReference type="ARBA" id="ARBA00022692"/>
    </source>
</evidence>
<proteinExistence type="inferred from homology"/>
<keyword evidence="8 11" id="KW-0443">Lipid metabolism</keyword>
<dbReference type="PANTHER" id="PTHR11157">
    <property type="entry name" value="FATTY ACID ACYL TRANSFERASE-RELATED"/>
    <property type="match status" value="1"/>
</dbReference>
<keyword evidence="7 11" id="KW-1133">Transmembrane helix</keyword>
<evidence type="ECO:0000256" key="8">
    <source>
        <dbReference type="ARBA" id="ARBA00023098"/>
    </source>
</evidence>
<evidence type="ECO:0000256" key="2">
    <source>
        <dbReference type="ARBA" id="ARBA00005194"/>
    </source>
</evidence>
<accession>A0A183BT62</accession>
<dbReference type="PROSITE" id="PS01188">
    <property type="entry name" value="ELO"/>
    <property type="match status" value="1"/>
</dbReference>
<dbReference type="GO" id="GO:0030148">
    <property type="term" value="P:sphingolipid biosynthetic process"/>
    <property type="evidence" value="ECO:0007669"/>
    <property type="project" value="TreeGrafter"/>
</dbReference>
<dbReference type="GO" id="GO:0042761">
    <property type="term" value="P:very long-chain fatty acid biosynthetic process"/>
    <property type="evidence" value="ECO:0007669"/>
    <property type="project" value="TreeGrafter"/>
</dbReference>
<keyword evidence="3 11" id="KW-0444">Lipid biosynthesis</keyword>
<dbReference type="GO" id="GO:0005789">
    <property type="term" value="C:endoplasmic reticulum membrane"/>
    <property type="evidence" value="ECO:0007669"/>
    <property type="project" value="TreeGrafter"/>
</dbReference>
<evidence type="ECO:0000256" key="10">
    <source>
        <dbReference type="ARBA" id="ARBA00023160"/>
    </source>
</evidence>
<evidence type="ECO:0000256" key="12">
    <source>
        <dbReference type="SAM" id="MobiDB-lite"/>
    </source>
</evidence>
<keyword evidence="6 11" id="KW-0276">Fatty acid metabolism</keyword>
<dbReference type="PANTHER" id="PTHR11157:SF26">
    <property type="entry name" value="ELONGATION OF LONG CHAIN FATTY ACIDS PROTEIN 1"/>
    <property type="match status" value="1"/>
</dbReference>
<dbReference type="AlphaFoldDB" id="A0A183BT62"/>
<evidence type="ECO:0000256" key="7">
    <source>
        <dbReference type="ARBA" id="ARBA00022989"/>
    </source>
</evidence>
<comment type="pathway">
    <text evidence="2">Lipid metabolism; fatty acid biosynthesis.</text>
</comment>
<dbReference type="Proteomes" id="UP000050741">
    <property type="component" value="Unassembled WGS sequence"/>
</dbReference>
<dbReference type="GO" id="GO:0009922">
    <property type="term" value="F:fatty acid elongase activity"/>
    <property type="evidence" value="ECO:0007669"/>
    <property type="project" value="UniProtKB-EC"/>
</dbReference>
<keyword evidence="10 11" id="KW-0275">Fatty acid biosynthesis</keyword>
<dbReference type="GO" id="GO:0019367">
    <property type="term" value="P:fatty acid elongation, saturated fatty acid"/>
    <property type="evidence" value="ECO:0007669"/>
    <property type="project" value="TreeGrafter"/>
</dbReference>
<keyword evidence="9 11" id="KW-0472">Membrane</keyword>
<dbReference type="EC" id="2.3.1.199" evidence="11"/>
<dbReference type="UniPathway" id="UPA00094"/>
<dbReference type="Pfam" id="PF01151">
    <property type="entry name" value="ELO"/>
    <property type="match status" value="1"/>
</dbReference>
<reference evidence="13" key="2">
    <citation type="submission" date="2014-05" db="EMBL/GenBank/DDBJ databases">
        <title>The genome and life-stage specific transcriptomes of Globodera pallida elucidate key aspects of plant parasitism by a cyst nematode.</title>
        <authorList>
            <person name="Cotton J.A."/>
            <person name="Lilley C.J."/>
            <person name="Jones L.M."/>
            <person name="Kikuchi T."/>
            <person name="Reid A.J."/>
            <person name="Thorpe P."/>
            <person name="Tsai I.J."/>
            <person name="Beasley H."/>
            <person name="Blok V."/>
            <person name="Cock P.J.A."/>
            <person name="Van den Akker S.E."/>
            <person name="Holroyd N."/>
            <person name="Hunt M."/>
            <person name="Mantelin S."/>
            <person name="Naghra H."/>
            <person name="Pain A."/>
            <person name="Palomares-Rius J.E."/>
            <person name="Zarowiecki M."/>
            <person name="Berriman M."/>
            <person name="Jones J.T."/>
            <person name="Urwin P.E."/>
        </authorList>
    </citation>
    <scope>NUCLEOTIDE SEQUENCE [LARGE SCALE GENOMIC DNA]</scope>
    <source>
        <strain evidence="13">Lindley</strain>
    </source>
</reference>
<evidence type="ECO:0000256" key="3">
    <source>
        <dbReference type="ARBA" id="ARBA00022516"/>
    </source>
</evidence>
<comment type="subcellular location">
    <subcellularLocation>
        <location evidence="1">Membrane</location>
        <topology evidence="1">Multi-pass membrane protein</topology>
    </subcellularLocation>
</comment>
<comment type="catalytic activity">
    <reaction evidence="11">
        <text>a very-long-chain acyl-CoA + malonyl-CoA + H(+) = a very-long-chain 3-oxoacyl-CoA + CO2 + CoA</text>
        <dbReference type="Rhea" id="RHEA:32727"/>
        <dbReference type="ChEBI" id="CHEBI:15378"/>
        <dbReference type="ChEBI" id="CHEBI:16526"/>
        <dbReference type="ChEBI" id="CHEBI:57287"/>
        <dbReference type="ChEBI" id="CHEBI:57384"/>
        <dbReference type="ChEBI" id="CHEBI:90725"/>
        <dbReference type="ChEBI" id="CHEBI:90736"/>
        <dbReference type="EC" id="2.3.1.199"/>
    </reaction>
</comment>
<evidence type="ECO:0000313" key="13">
    <source>
        <dbReference type="Proteomes" id="UP000050741"/>
    </source>
</evidence>
<name>A0A183BT62_GLOPA</name>
<feature type="transmembrane region" description="Helical" evidence="11">
    <location>
        <begin position="87"/>
        <end position="108"/>
    </location>
</feature>
<organism evidence="13 14">
    <name type="scientific">Globodera pallida</name>
    <name type="common">Potato cyst nematode worm</name>
    <name type="synonym">Heterodera pallida</name>
    <dbReference type="NCBI Taxonomy" id="36090"/>
    <lineage>
        <taxon>Eukaryota</taxon>
        <taxon>Metazoa</taxon>
        <taxon>Ecdysozoa</taxon>
        <taxon>Nematoda</taxon>
        <taxon>Chromadorea</taxon>
        <taxon>Rhabditida</taxon>
        <taxon>Tylenchina</taxon>
        <taxon>Tylenchomorpha</taxon>
        <taxon>Tylenchoidea</taxon>
        <taxon>Heteroderidae</taxon>
        <taxon>Heteroderinae</taxon>
        <taxon>Globodera</taxon>
    </lineage>
</organism>
<dbReference type="InterPro" id="IPR002076">
    <property type="entry name" value="ELO_fam"/>
</dbReference>
<feature type="transmembrane region" description="Helical" evidence="11">
    <location>
        <begin position="6"/>
        <end position="26"/>
    </location>
</feature>
<dbReference type="GO" id="GO:0034625">
    <property type="term" value="P:fatty acid elongation, monounsaturated fatty acid"/>
    <property type="evidence" value="ECO:0007669"/>
    <property type="project" value="TreeGrafter"/>
</dbReference>
<feature type="compositionally biased region" description="Basic and acidic residues" evidence="12">
    <location>
        <begin position="206"/>
        <end position="218"/>
    </location>
</feature>
<feature type="region of interest" description="Disordered" evidence="12">
    <location>
        <begin position="192"/>
        <end position="234"/>
    </location>
</feature>
<keyword evidence="5 11" id="KW-0812">Transmembrane</keyword>
<evidence type="ECO:0000256" key="6">
    <source>
        <dbReference type="ARBA" id="ARBA00022832"/>
    </source>
</evidence>
<dbReference type="InterPro" id="IPR030457">
    <property type="entry name" value="ELO_CS"/>
</dbReference>
<feature type="transmembrane region" description="Helical" evidence="11">
    <location>
        <begin position="115"/>
        <end position="135"/>
    </location>
</feature>
<protein>
    <recommendedName>
        <fullName evidence="11">Elongation of very long chain fatty acids protein</fullName>
        <ecNumber evidence="11">2.3.1.199</ecNumber>
    </recommendedName>
    <alternativeName>
        <fullName evidence="11">Very-long-chain 3-oxoacyl-CoA synthase</fullName>
    </alternativeName>
</protein>
<evidence type="ECO:0000256" key="4">
    <source>
        <dbReference type="ARBA" id="ARBA00022679"/>
    </source>
</evidence>
<keyword evidence="13" id="KW-1185">Reference proteome</keyword>
<evidence type="ECO:0000256" key="11">
    <source>
        <dbReference type="RuleBase" id="RU361115"/>
    </source>
</evidence>
<feature type="transmembrane region" description="Helical" evidence="11">
    <location>
        <begin position="166"/>
        <end position="185"/>
    </location>
</feature>
<feature type="transmembrane region" description="Helical" evidence="11">
    <location>
        <begin position="33"/>
        <end position="52"/>
    </location>
</feature>
<feature type="compositionally biased region" description="Polar residues" evidence="12">
    <location>
        <begin position="219"/>
        <end position="228"/>
    </location>
</feature>
<evidence type="ECO:0000256" key="9">
    <source>
        <dbReference type="ARBA" id="ARBA00023136"/>
    </source>
</evidence>
<comment type="similarity">
    <text evidence="11">Belongs to the ELO family.</text>
</comment>
<evidence type="ECO:0000313" key="14">
    <source>
        <dbReference type="WBParaSite" id="GPLIN_000379800"/>
    </source>
</evidence>
<sequence length="234" mass="27979">MHLFAHYVLARVSIAYVLVVFGTQFLMRNRPPFSLFIPLNAWNLFLAIFSTVGSMKLTPEFFSTLWNHGFQSSYCHVHEYTEGTTGYWVWLFITSKMFELVDTVFLVLRKRPLLFLHWYHHILTMVYAYYSYPIMPAFNRWGIYLNFFVHSYMYSYYFMRSMKIRVPVSYLILFINFFLHAYVFGGGKSKYREEQQKKKPMVVGDEQPHMSKQYEEQRNGTLIDNSSEAVRRDG</sequence>
<dbReference type="GO" id="GO:0034626">
    <property type="term" value="P:fatty acid elongation, polyunsaturated fatty acid"/>
    <property type="evidence" value="ECO:0007669"/>
    <property type="project" value="TreeGrafter"/>
</dbReference>
<evidence type="ECO:0000256" key="1">
    <source>
        <dbReference type="ARBA" id="ARBA00004141"/>
    </source>
</evidence>
<keyword evidence="4 11" id="KW-0808">Transferase</keyword>
<reference evidence="14" key="3">
    <citation type="submission" date="2016-06" db="UniProtKB">
        <authorList>
            <consortium name="WormBaseParasite"/>
        </authorList>
    </citation>
    <scope>IDENTIFICATION</scope>
</reference>